<dbReference type="Proteomes" id="UP000320674">
    <property type="component" value="Unassembled WGS sequence"/>
</dbReference>
<name>A0A552HAS3_MICVR</name>
<dbReference type="Gene3D" id="1.10.101.10">
    <property type="entry name" value="PGBD-like superfamily/PGBD"/>
    <property type="match status" value="1"/>
</dbReference>
<gene>
    <name evidence="2" type="ORF">EWV77_20455</name>
</gene>
<dbReference type="SUPFAM" id="SSF47090">
    <property type="entry name" value="PGBD-like"/>
    <property type="match status" value="1"/>
</dbReference>
<dbReference type="AlphaFoldDB" id="A0A552HAS3"/>
<dbReference type="EMBL" id="SFAZ01000292">
    <property type="protein sequence ID" value="TRU68338.1"/>
    <property type="molecule type" value="Genomic_DNA"/>
</dbReference>
<dbReference type="InterPro" id="IPR036366">
    <property type="entry name" value="PGBDSf"/>
</dbReference>
<organism evidence="2 3">
    <name type="scientific">Microcystis viridis Mv_BB_P_19951000_S68D</name>
    <dbReference type="NCBI Taxonomy" id="2486270"/>
    <lineage>
        <taxon>Bacteria</taxon>
        <taxon>Bacillati</taxon>
        <taxon>Cyanobacteriota</taxon>
        <taxon>Cyanophyceae</taxon>
        <taxon>Oscillatoriophycideae</taxon>
        <taxon>Chroococcales</taxon>
        <taxon>Microcystaceae</taxon>
        <taxon>Microcystis</taxon>
    </lineage>
</organism>
<reference evidence="2 3" key="1">
    <citation type="submission" date="2019-01" db="EMBL/GenBank/DDBJ databases">
        <title>Coherence of Microcystis species and biogeography revealed through population genomics.</title>
        <authorList>
            <person name="Perez-Carrascal O.M."/>
            <person name="Terrat Y."/>
            <person name="Giani A."/>
            <person name="Fortin N."/>
            <person name="Tromas N."/>
            <person name="Shapiro B.J."/>
        </authorList>
    </citation>
    <scope>NUCLEOTIDE SEQUENCE [LARGE SCALE GENOMIC DNA]</scope>
    <source>
        <strain evidence="2">Mv_BB_P_19951000_S68D</strain>
    </source>
</reference>
<proteinExistence type="predicted"/>
<sequence length="380" mass="43676">MLEALDRGIHGYFPFSHSRRLRRDHFDDWLTDELDEAIDEILDDFEDVDQFLTASQMSRAVQRNQVLSGQLGWQSHYDAIVRFLASTGCLRPNYSPGWQDLSEAIACWQQRQGLTADGIIGRNTWGRMQTALRLQPSPSEAISSLTAESPRGPFGTLTVSTSGFPIFSYPFTSEDVLWTARFIVGEAGGRADLDNQAVIWAMFNRYALFTHRNFPTFHQFLRAYSTPLQPVLKNPGAARRHMHKSSFVRTGGYYPRPNDHIPRGQLQKHCQLQRTPWNQLFQSARSLAERAMKGLIPNPIGNASEFASTRIYFRDQYGRYPNQTEWERFTREYPSRSKKNWQWIGPVPNLDQMKNAFFIDKRAINLPADAIRVVSPIPED</sequence>
<feature type="domain" description="Peptidoglycan binding-like" evidence="1">
    <location>
        <begin position="100"/>
        <end position="128"/>
    </location>
</feature>
<dbReference type="InterPro" id="IPR002477">
    <property type="entry name" value="Peptidoglycan-bd-like"/>
</dbReference>
<evidence type="ECO:0000313" key="2">
    <source>
        <dbReference type="EMBL" id="TRU68338.1"/>
    </source>
</evidence>
<protein>
    <recommendedName>
        <fullName evidence="1">Peptidoglycan binding-like domain-containing protein</fullName>
    </recommendedName>
</protein>
<evidence type="ECO:0000259" key="1">
    <source>
        <dbReference type="Pfam" id="PF01471"/>
    </source>
</evidence>
<accession>A0A552HAS3</accession>
<dbReference type="InterPro" id="IPR036365">
    <property type="entry name" value="PGBD-like_sf"/>
</dbReference>
<evidence type="ECO:0000313" key="3">
    <source>
        <dbReference type="Proteomes" id="UP000320674"/>
    </source>
</evidence>
<dbReference type="Pfam" id="PF01471">
    <property type="entry name" value="PG_binding_1"/>
    <property type="match status" value="1"/>
</dbReference>
<comment type="caution">
    <text evidence="2">The sequence shown here is derived from an EMBL/GenBank/DDBJ whole genome shotgun (WGS) entry which is preliminary data.</text>
</comment>